<dbReference type="OMA" id="CIELLYV"/>
<dbReference type="PANTHER" id="PTHR32382:SF0">
    <property type="entry name" value="FASCICLIN-LIKE ARABINOGALACTAN PROTEIN 4"/>
    <property type="match status" value="1"/>
</dbReference>
<evidence type="ECO:0000256" key="1">
    <source>
        <dbReference type="ARBA" id="ARBA00004609"/>
    </source>
</evidence>
<dbReference type="InterPro" id="IPR000782">
    <property type="entry name" value="FAS1_domain"/>
</dbReference>
<dbReference type="PANTHER" id="PTHR32382">
    <property type="entry name" value="FASCICLIN-LIKE ARABINOGALACTAN PROTEIN"/>
    <property type="match status" value="1"/>
</dbReference>
<comment type="subcellular location">
    <subcellularLocation>
        <location evidence="1">Cell membrane</location>
        <topology evidence="1">Lipid-anchor</topology>
        <topology evidence="1">GPI-anchor</topology>
    </subcellularLocation>
</comment>
<keyword evidence="3" id="KW-0336">GPI-anchor</keyword>
<reference evidence="10" key="1">
    <citation type="submission" date="2021-08" db="EMBL/GenBank/DDBJ databases">
        <title>WGS assembly of Ceratopteris richardii.</title>
        <authorList>
            <person name="Marchant D.B."/>
            <person name="Chen G."/>
            <person name="Jenkins J."/>
            <person name="Shu S."/>
            <person name="Leebens-Mack J."/>
            <person name="Grimwood J."/>
            <person name="Schmutz J."/>
            <person name="Soltis P."/>
            <person name="Soltis D."/>
            <person name="Chen Z.-H."/>
        </authorList>
    </citation>
    <scope>NUCLEOTIDE SEQUENCE</scope>
    <source>
        <strain evidence="10">Whitten #5841</strain>
        <tissue evidence="10">Leaf</tissue>
    </source>
</reference>
<feature type="domain" description="FAS1" evidence="9">
    <location>
        <begin position="209"/>
        <end position="356"/>
    </location>
</feature>
<feature type="compositionally biased region" description="Low complexity" evidence="7">
    <location>
        <begin position="380"/>
        <end position="399"/>
    </location>
</feature>
<dbReference type="OrthoDB" id="286301at2759"/>
<evidence type="ECO:0000256" key="2">
    <source>
        <dbReference type="ARBA" id="ARBA00022475"/>
    </source>
</evidence>
<evidence type="ECO:0000256" key="5">
    <source>
        <dbReference type="ARBA" id="ARBA00023136"/>
    </source>
</evidence>
<dbReference type="AlphaFoldDB" id="A0A8T2V102"/>
<organism evidence="10 11">
    <name type="scientific">Ceratopteris richardii</name>
    <name type="common">Triangle waterfern</name>
    <dbReference type="NCBI Taxonomy" id="49495"/>
    <lineage>
        <taxon>Eukaryota</taxon>
        <taxon>Viridiplantae</taxon>
        <taxon>Streptophyta</taxon>
        <taxon>Embryophyta</taxon>
        <taxon>Tracheophyta</taxon>
        <taxon>Polypodiopsida</taxon>
        <taxon>Polypodiidae</taxon>
        <taxon>Polypodiales</taxon>
        <taxon>Pteridineae</taxon>
        <taxon>Pteridaceae</taxon>
        <taxon>Parkerioideae</taxon>
        <taxon>Ceratopteris</taxon>
    </lineage>
</organism>
<keyword evidence="11" id="KW-1185">Reference proteome</keyword>
<dbReference type="Proteomes" id="UP000825935">
    <property type="component" value="Chromosome 4"/>
</dbReference>
<dbReference type="Gene3D" id="2.30.180.10">
    <property type="entry name" value="FAS1 domain"/>
    <property type="match status" value="2"/>
</dbReference>
<proteinExistence type="predicted"/>
<dbReference type="GO" id="GO:0005886">
    <property type="term" value="C:plasma membrane"/>
    <property type="evidence" value="ECO:0007669"/>
    <property type="project" value="UniProtKB-SubCell"/>
</dbReference>
<keyword evidence="8" id="KW-1133">Transmembrane helix</keyword>
<evidence type="ECO:0000256" key="8">
    <source>
        <dbReference type="SAM" id="Phobius"/>
    </source>
</evidence>
<keyword evidence="5 8" id="KW-0472">Membrane</keyword>
<feature type="transmembrane region" description="Helical" evidence="8">
    <location>
        <begin position="12"/>
        <end position="31"/>
    </location>
</feature>
<evidence type="ECO:0000259" key="9">
    <source>
        <dbReference type="PROSITE" id="PS50213"/>
    </source>
</evidence>
<dbReference type="PROSITE" id="PS50213">
    <property type="entry name" value="FAS1"/>
    <property type="match status" value="2"/>
</dbReference>
<comment type="caution">
    <text evidence="10">The sequence shown here is derived from an EMBL/GenBank/DDBJ whole genome shotgun (WGS) entry which is preliminary data.</text>
</comment>
<keyword evidence="4" id="KW-0732">Signal</keyword>
<feature type="domain" description="FAS1" evidence="9">
    <location>
        <begin position="42"/>
        <end position="194"/>
    </location>
</feature>
<evidence type="ECO:0000256" key="7">
    <source>
        <dbReference type="SAM" id="MobiDB-lite"/>
    </source>
</evidence>
<dbReference type="SMART" id="SM00554">
    <property type="entry name" value="FAS1"/>
    <property type="match status" value="2"/>
</dbReference>
<keyword evidence="8" id="KW-0812">Transmembrane</keyword>
<evidence type="ECO:0000256" key="4">
    <source>
        <dbReference type="ARBA" id="ARBA00022729"/>
    </source>
</evidence>
<dbReference type="InterPro" id="IPR033254">
    <property type="entry name" value="Plant_FLA"/>
</dbReference>
<feature type="region of interest" description="Disordered" evidence="7">
    <location>
        <begin position="367"/>
        <end position="451"/>
    </location>
</feature>
<protein>
    <recommendedName>
        <fullName evidence="9">FAS1 domain-containing protein</fullName>
    </recommendedName>
</protein>
<evidence type="ECO:0000256" key="6">
    <source>
        <dbReference type="ARBA" id="ARBA00023288"/>
    </source>
</evidence>
<accession>A0A8T2V102</accession>
<dbReference type="SUPFAM" id="SSF82153">
    <property type="entry name" value="FAS1 domain"/>
    <property type="match status" value="2"/>
</dbReference>
<keyword evidence="2" id="KW-1003">Cell membrane</keyword>
<feature type="compositionally biased region" description="Low complexity" evidence="7">
    <location>
        <begin position="424"/>
        <end position="451"/>
    </location>
</feature>
<keyword evidence="6" id="KW-0449">Lipoprotein</keyword>
<evidence type="ECO:0000313" key="11">
    <source>
        <dbReference type="Proteomes" id="UP000825935"/>
    </source>
</evidence>
<keyword evidence="3" id="KW-0325">Glycoprotein</keyword>
<name>A0A8T2V102_CERRI</name>
<dbReference type="Pfam" id="PF02469">
    <property type="entry name" value="Fasciclin"/>
    <property type="match status" value="2"/>
</dbReference>
<evidence type="ECO:0000313" key="10">
    <source>
        <dbReference type="EMBL" id="KAH7439444.1"/>
    </source>
</evidence>
<evidence type="ECO:0000256" key="3">
    <source>
        <dbReference type="ARBA" id="ARBA00022622"/>
    </source>
</evidence>
<gene>
    <name evidence="10" type="ORF">KP509_04G060700</name>
</gene>
<dbReference type="InterPro" id="IPR036378">
    <property type="entry name" value="FAS1_dom_sf"/>
</dbReference>
<dbReference type="EMBL" id="CM035409">
    <property type="protein sequence ID" value="KAH7439444.1"/>
    <property type="molecule type" value="Genomic_DNA"/>
</dbReference>
<dbReference type="GO" id="GO:0098552">
    <property type="term" value="C:side of membrane"/>
    <property type="evidence" value="ECO:0007669"/>
    <property type="project" value="UniProtKB-KW"/>
</dbReference>
<sequence length="472" mass="49547">MRDAGSAGGFAPAPLVAIVAIFWSLLCLGWGREPCGALLDPEQNITNILARAEGSYSLLNRLLSRTGVAEEINSRSSMTVLAPDDATLGQLVASYGGGGIPQQQISDTLRYHVLLEYMDLPDMRARPPGQLVTTLYQTTGRAAGELGWVSLSLLGDGRVGVGLPFPGAPPNATIVSTVALFPYNISVLQVDRVLIPPQLAQSPPPPFPPINITLALLRANRFNTFVAFLQATGVDQIFQESEGKEGITIFAPADEAFAALPAASLQKLTAQQKILVLEYHALNTYYALGTLKEFKNPAAPTVATSDPRSGGAGQFTVNVTSVDGVFTIYTGVVAAPVLDTVLEEAPVSIFVIEKVLLPRTLFGPDGRPREGPALSPPFSPADSFPSSPGGAAEPPITGVLPPPPPTNEPYVPSYLSPPPPLLLPPATDSPPADMSSAPTPSLPSSIASPSPRSAAFATSLFVVTSRLLCTWL</sequence>